<feature type="transmembrane region" description="Helical" evidence="5">
    <location>
        <begin position="294"/>
        <end position="314"/>
    </location>
</feature>
<dbReference type="PANTHER" id="PTHR11040">
    <property type="entry name" value="ZINC/IRON TRANSPORTER"/>
    <property type="match status" value="1"/>
</dbReference>
<comment type="caution">
    <text evidence="6">The sequence shown here is derived from an EMBL/GenBank/DDBJ whole genome shotgun (WGS) entry which is preliminary data.</text>
</comment>
<dbReference type="EMBL" id="CAJGYM010000069">
    <property type="protein sequence ID" value="CAD6196235.1"/>
    <property type="molecule type" value="Genomic_DNA"/>
</dbReference>
<evidence type="ECO:0000256" key="4">
    <source>
        <dbReference type="ARBA" id="ARBA00023136"/>
    </source>
</evidence>
<evidence type="ECO:0000313" key="7">
    <source>
        <dbReference type="Proteomes" id="UP000835052"/>
    </source>
</evidence>
<keyword evidence="3 5" id="KW-1133">Transmembrane helix</keyword>
<sequence length="346" mass="38619">MQDFLFLQSTLAFVMLIITAIAGFSPMLVLKMFVKNDEGRKPSSFLSYLSCFSGGVFLATCFLDIIPHVNEGYEDLLTRHELSWHFPLPQLVTCCGFFFIYSIEEFATYVFAGRKGGSGVSHGHAHHGDAPVIRRRKSSLNITNLAVEETSMWVVSDEKSNILKSLTFAMAMSFHSLLEGFALGVQESSQRIYSLFFSLLLHKGVEAFSVGLHLQISNSKSQKYKVILSTIFIYCLMAPIGTIVGTLLQHSDTTSIYKDSIVLFLESLAAGTFIYVTFIEIMATERSIIEANHLLQLFSIVIGFALITAMQAIFGHDHSGHSHAHGHDHDHHHHEHEEFLNGTIVL</sequence>
<reference evidence="6" key="1">
    <citation type="submission" date="2020-10" db="EMBL/GenBank/DDBJ databases">
        <authorList>
            <person name="Kikuchi T."/>
        </authorList>
    </citation>
    <scope>NUCLEOTIDE SEQUENCE</scope>
    <source>
        <strain evidence="6">NKZ352</strain>
    </source>
</reference>
<keyword evidence="7" id="KW-1185">Reference proteome</keyword>
<evidence type="ECO:0000256" key="1">
    <source>
        <dbReference type="ARBA" id="ARBA00004141"/>
    </source>
</evidence>
<evidence type="ECO:0000313" key="6">
    <source>
        <dbReference type="EMBL" id="CAD6196235.1"/>
    </source>
</evidence>
<dbReference type="Proteomes" id="UP000835052">
    <property type="component" value="Unassembled WGS sequence"/>
</dbReference>
<feature type="transmembrane region" description="Helical" evidence="5">
    <location>
        <begin position="12"/>
        <end position="33"/>
    </location>
</feature>
<comment type="subcellular location">
    <subcellularLocation>
        <location evidence="1">Membrane</location>
        <topology evidence="1">Multi-pass membrane protein</topology>
    </subcellularLocation>
</comment>
<organism evidence="6 7">
    <name type="scientific">Caenorhabditis auriculariae</name>
    <dbReference type="NCBI Taxonomy" id="2777116"/>
    <lineage>
        <taxon>Eukaryota</taxon>
        <taxon>Metazoa</taxon>
        <taxon>Ecdysozoa</taxon>
        <taxon>Nematoda</taxon>
        <taxon>Chromadorea</taxon>
        <taxon>Rhabditida</taxon>
        <taxon>Rhabditina</taxon>
        <taxon>Rhabditomorpha</taxon>
        <taxon>Rhabditoidea</taxon>
        <taxon>Rhabditidae</taxon>
        <taxon>Peloderinae</taxon>
        <taxon>Caenorhabditis</taxon>
    </lineage>
</organism>
<keyword evidence="4 5" id="KW-0472">Membrane</keyword>
<proteinExistence type="predicted"/>
<dbReference type="GO" id="GO:0005385">
    <property type="term" value="F:zinc ion transmembrane transporter activity"/>
    <property type="evidence" value="ECO:0007669"/>
    <property type="project" value="TreeGrafter"/>
</dbReference>
<dbReference type="OrthoDB" id="448280at2759"/>
<evidence type="ECO:0000256" key="3">
    <source>
        <dbReference type="ARBA" id="ARBA00022989"/>
    </source>
</evidence>
<dbReference type="GO" id="GO:0005886">
    <property type="term" value="C:plasma membrane"/>
    <property type="evidence" value="ECO:0007669"/>
    <property type="project" value="TreeGrafter"/>
</dbReference>
<feature type="transmembrane region" description="Helical" evidence="5">
    <location>
        <begin position="226"/>
        <end position="248"/>
    </location>
</feature>
<dbReference type="InterPro" id="IPR003689">
    <property type="entry name" value="ZIP"/>
</dbReference>
<accession>A0A8S1HPS6</accession>
<dbReference type="AlphaFoldDB" id="A0A8S1HPS6"/>
<gene>
    <name evidence="6" type="ORF">CAUJ_LOCUS12150</name>
</gene>
<evidence type="ECO:0000256" key="2">
    <source>
        <dbReference type="ARBA" id="ARBA00022692"/>
    </source>
</evidence>
<feature type="transmembrane region" description="Helical" evidence="5">
    <location>
        <begin position="86"/>
        <end position="112"/>
    </location>
</feature>
<protein>
    <submittedName>
        <fullName evidence="6">Uncharacterized protein</fullName>
    </submittedName>
</protein>
<dbReference type="Pfam" id="PF02535">
    <property type="entry name" value="Zip"/>
    <property type="match status" value="1"/>
</dbReference>
<keyword evidence="2 5" id="KW-0812">Transmembrane</keyword>
<dbReference type="PANTHER" id="PTHR11040:SF74">
    <property type="entry name" value="ZINC TRANSPORTER ZIP3"/>
    <property type="match status" value="1"/>
</dbReference>
<evidence type="ECO:0000256" key="5">
    <source>
        <dbReference type="SAM" id="Phobius"/>
    </source>
</evidence>
<name>A0A8S1HPS6_9PELO</name>
<feature type="transmembrane region" description="Helical" evidence="5">
    <location>
        <begin position="45"/>
        <end position="66"/>
    </location>
</feature>
<feature type="transmembrane region" description="Helical" evidence="5">
    <location>
        <begin position="260"/>
        <end position="282"/>
    </location>
</feature>